<evidence type="ECO:0000256" key="1">
    <source>
        <dbReference type="SAM" id="MobiDB-lite"/>
    </source>
</evidence>
<protein>
    <submittedName>
        <fullName evidence="3">Uncharacterized protein</fullName>
    </submittedName>
</protein>
<feature type="compositionally biased region" description="Polar residues" evidence="1">
    <location>
        <begin position="34"/>
        <end position="53"/>
    </location>
</feature>
<accession>A0A0H1B7N3</accession>
<name>A0A0H1B7N3_9EURO</name>
<evidence type="ECO:0000313" key="4">
    <source>
        <dbReference type="Proteomes" id="UP000053573"/>
    </source>
</evidence>
<feature type="transmembrane region" description="Helical" evidence="2">
    <location>
        <begin position="305"/>
        <end position="325"/>
    </location>
</feature>
<feature type="compositionally biased region" description="Pro residues" evidence="1">
    <location>
        <begin position="1"/>
        <end position="16"/>
    </location>
</feature>
<evidence type="ECO:0000256" key="2">
    <source>
        <dbReference type="SAM" id="Phobius"/>
    </source>
</evidence>
<dbReference type="Proteomes" id="UP000053573">
    <property type="component" value="Unassembled WGS sequence"/>
</dbReference>
<keyword evidence="2" id="KW-0812">Transmembrane</keyword>
<dbReference type="OrthoDB" id="4187530at2759"/>
<keyword evidence="2" id="KW-1133">Transmembrane helix</keyword>
<gene>
    <name evidence="3" type="ORF">EMPG_17408</name>
</gene>
<feature type="region of interest" description="Disordered" evidence="1">
    <location>
        <begin position="240"/>
        <end position="283"/>
    </location>
</feature>
<feature type="compositionally biased region" description="Low complexity" evidence="1">
    <location>
        <begin position="242"/>
        <end position="260"/>
    </location>
</feature>
<comment type="caution">
    <text evidence="3">The sequence shown here is derived from an EMBL/GenBank/DDBJ whole genome shotgun (WGS) entry which is preliminary data.</text>
</comment>
<dbReference type="EMBL" id="LDEV01002914">
    <property type="protein sequence ID" value="KLJ07103.1"/>
    <property type="molecule type" value="Genomic_DNA"/>
</dbReference>
<feature type="region of interest" description="Disordered" evidence="1">
    <location>
        <begin position="332"/>
        <end position="381"/>
    </location>
</feature>
<keyword evidence="2" id="KW-0472">Membrane</keyword>
<proteinExistence type="predicted"/>
<feature type="region of interest" description="Disordered" evidence="1">
    <location>
        <begin position="1"/>
        <end position="70"/>
    </location>
</feature>
<feature type="region of interest" description="Disordered" evidence="1">
    <location>
        <begin position="110"/>
        <end position="132"/>
    </location>
</feature>
<dbReference type="AlphaFoldDB" id="A0A0H1B7N3"/>
<keyword evidence="4" id="KW-1185">Reference proteome</keyword>
<reference evidence="4" key="1">
    <citation type="journal article" date="2015" name="PLoS Genet.">
        <title>The dynamic genome and transcriptome of the human fungal pathogen Blastomyces and close relative Emmonsia.</title>
        <authorList>
            <person name="Munoz J.F."/>
            <person name="Gauthier G.M."/>
            <person name="Desjardins C.A."/>
            <person name="Gallo J.E."/>
            <person name="Holder J."/>
            <person name="Sullivan T.D."/>
            <person name="Marty A.J."/>
            <person name="Carmen J.C."/>
            <person name="Chen Z."/>
            <person name="Ding L."/>
            <person name="Gujja S."/>
            <person name="Magrini V."/>
            <person name="Misas E."/>
            <person name="Mitreva M."/>
            <person name="Priest M."/>
            <person name="Saif S."/>
            <person name="Whiston E.A."/>
            <person name="Young S."/>
            <person name="Zeng Q."/>
            <person name="Goldman W.E."/>
            <person name="Mardis E.R."/>
            <person name="Taylor J.W."/>
            <person name="McEwen J.G."/>
            <person name="Clay O.K."/>
            <person name="Klein B.S."/>
            <person name="Cuomo C.A."/>
        </authorList>
    </citation>
    <scope>NUCLEOTIDE SEQUENCE [LARGE SCALE GENOMIC DNA]</scope>
    <source>
        <strain evidence="4">UAMH 139</strain>
    </source>
</reference>
<sequence length="381" mass="39965">MDPRQLHPPYPPPPYTSRPTTPNREVDDFHDNTPGPSSSAAPNNTHGGATSHPQGEDIPLQNLPSSSHNALNNVAENEDSIPAHILAESRELAELHRMALDLTIEHGGADNDFGSQYPDFEDPDGQATHGDASSEYEDFVEPDGQALSSVQTSIHDGGNTQDDASVVSVGASHGPAAGVVSASAAAQATQPFIPPVIRPAPGQNINYAPPYGVSLYPSPTVHQIYVGSLAPVLTNAGGGGANQASASIAPDASASTSTPDAGEEYDDWFGPPGPPPSTNNNAINAGTTAPSVLQAYASTIKLKHVIWILVGLTVFVMVVVFIVLISRRTPAAKLGTPSSTNNRPDQPVPPYASLPTGSGVSLISPRRQRRTMRMRRENARL</sequence>
<organism evidence="3 4">
    <name type="scientific">Blastomyces silverae</name>
    <dbReference type="NCBI Taxonomy" id="2060906"/>
    <lineage>
        <taxon>Eukaryota</taxon>
        <taxon>Fungi</taxon>
        <taxon>Dikarya</taxon>
        <taxon>Ascomycota</taxon>
        <taxon>Pezizomycotina</taxon>
        <taxon>Eurotiomycetes</taxon>
        <taxon>Eurotiomycetidae</taxon>
        <taxon>Onygenales</taxon>
        <taxon>Ajellomycetaceae</taxon>
        <taxon>Blastomyces</taxon>
    </lineage>
</organism>
<evidence type="ECO:0000313" key="3">
    <source>
        <dbReference type="EMBL" id="KLJ07103.1"/>
    </source>
</evidence>